<organism evidence="2">
    <name type="scientific">Salvia splendens</name>
    <name type="common">Scarlet sage</name>
    <dbReference type="NCBI Taxonomy" id="180675"/>
    <lineage>
        <taxon>Eukaryota</taxon>
        <taxon>Viridiplantae</taxon>
        <taxon>Streptophyta</taxon>
        <taxon>Embryophyta</taxon>
        <taxon>Tracheophyta</taxon>
        <taxon>Spermatophyta</taxon>
        <taxon>Magnoliopsida</taxon>
        <taxon>eudicotyledons</taxon>
        <taxon>Gunneridae</taxon>
        <taxon>Pentapetalae</taxon>
        <taxon>asterids</taxon>
        <taxon>lamiids</taxon>
        <taxon>Lamiales</taxon>
        <taxon>Lamiaceae</taxon>
        <taxon>Nepetoideae</taxon>
        <taxon>Mentheae</taxon>
        <taxon>Salviinae</taxon>
        <taxon>Salvia</taxon>
        <taxon>Salvia subgen. Calosphace</taxon>
        <taxon>core Calosphace</taxon>
    </lineage>
</organism>
<feature type="compositionally biased region" description="Low complexity" evidence="1">
    <location>
        <begin position="107"/>
        <end position="121"/>
    </location>
</feature>
<feature type="compositionally biased region" description="Polar residues" evidence="1">
    <location>
        <begin position="157"/>
        <end position="169"/>
    </location>
</feature>
<proteinExistence type="predicted"/>
<dbReference type="PANTHER" id="PTHR31722">
    <property type="entry name" value="OS06G0675200 PROTEIN"/>
    <property type="match status" value="1"/>
</dbReference>
<sequence>MPPADELFADGKLVPLQLSSFWHSAFSEARSPDTPKYRRRNEISSRDPNLFSTEAPRCSSRWKELIGLKNLYQNSSMKQEDPRMASSESSNNNKNSSRGLKHMLQRSSKSSMNTSLNSSLNQPLLKDSDNESISSSSSHEHHDLPRLSLDSEKPSSGIRNAHQSTSRNLSRVRLSKYKSENRVRICFA</sequence>
<gene>
    <name evidence="2" type="ORF">SASPL_121097</name>
</gene>
<evidence type="ECO:0000313" key="2">
    <source>
        <dbReference type="EMBL" id="KAG6418891.1"/>
    </source>
</evidence>
<reference evidence="2" key="1">
    <citation type="submission" date="2018-01" db="EMBL/GenBank/DDBJ databases">
        <authorList>
            <person name="Mao J.F."/>
        </authorList>
    </citation>
    <scope>NUCLEOTIDE SEQUENCE</scope>
    <source>
        <strain evidence="2">Huo1</strain>
        <tissue evidence="2">Leaf</tissue>
    </source>
</reference>
<evidence type="ECO:0000313" key="3">
    <source>
        <dbReference type="Proteomes" id="UP000298416"/>
    </source>
</evidence>
<reference evidence="2" key="2">
    <citation type="submission" date="2020-08" db="EMBL/GenBank/DDBJ databases">
        <title>Plant Genome Project.</title>
        <authorList>
            <person name="Zhang R.-G."/>
        </authorList>
    </citation>
    <scope>NUCLEOTIDE SEQUENCE</scope>
    <source>
        <strain evidence="2">Huo1</strain>
        <tissue evidence="2">Leaf</tissue>
    </source>
</reference>
<dbReference type="PANTHER" id="PTHR31722:SF0">
    <property type="entry name" value="OS06G0675200 PROTEIN"/>
    <property type="match status" value="1"/>
</dbReference>
<keyword evidence="3" id="KW-1185">Reference proteome</keyword>
<feature type="compositionally biased region" description="Basic and acidic residues" evidence="1">
    <location>
        <begin position="138"/>
        <end position="153"/>
    </location>
</feature>
<feature type="region of interest" description="Disordered" evidence="1">
    <location>
        <begin position="25"/>
        <end position="54"/>
    </location>
</feature>
<name>A0A8X8XWP5_SALSN</name>
<dbReference type="Proteomes" id="UP000298416">
    <property type="component" value="Unassembled WGS sequence"/>
</dbReference>
<feature type="region of interest" description="Disordered" evidence="1">
    <location>
        <begin position="73"/>
        <end position="173"/>
    </location>
</feature>
<feature type="compositionally biased region" description="Low complexity" evidence="1">
    <location>
        <begin position="86"/>
        <end position="97"/>
    </location>
</feature>
<dbReference type="AlphaFoldDB" id="A0A8X8XWP5"/>
<protein>
    <submittedName>
        <fullName evidence="2">Uncharacterized protein</fullName>
    </submittedName>
</protein>
<comment type="caution">
    <text evidence="2">The sequence shown here is derived from an EMBL/GenBank/DDBJ whole genome shotgun (WGS) entry which is preliminary data.</text>
</comment>
<evidence type="ECO:0000256" key="1">
    <source>
        <dbReference type="SAM" id="MobiDB-lite"/>
    </source>
</evidence>
<feature type="compositionally biased region" description="Basic and acidic residues" evidence="1">
    <location>
        <begin position="30"/>
        <end position="45"/>
    </location>
</feature>
<dbReference type="EMBL" id="PNBA02000007">
    <property type="protein sequence ID" value="KAG6418891.1"/>
    <property type="molecule type" value="Genomic_DNA"/>
</dbReference>
<accession>A0A8X8XWP5</accession>